<dbReference type="PANTHER" id="PTHR34580">
    <property type="match status" value="1"/>
</dbReference>
<evidence type="ECO:0000259" key="3">
    <source>
        <dbReference type="PROSITE" id="PS51000"/>
    </source>
</evidence>
<dbReference type="InterPro" id="IPR057727">
    <property type="entry name" value="WCX_dom"/>
</dbReference>
<evidence type="ECO:0000256" key="2">
    <source>
        <dbReference type="ARBA" id="ARBA00023163"/>
    </source>
</evidence>
<dbReference type="AlphaFoldDB" id="A0A0H4T753"/>
<evidence type="ECO:0000256" key="1">
    <source>
        <dbReference type="ARBA" id="ARBA00023015"/>
    </source>
</evidence>
<dbReference type="InterPro" id="IPR026881">
    <property type="entry name" value="WYL_dom"/>
</dbReference>
<proteinExistence type="predicted"/>
<dbReference type="PANTHER" id="PTHR34580:SF1">
    <property type="entry name" value="PROTEIN PAFC"/>
    <property type="match status" value="1"/>
</dbReference>
<dbReference type="InterPro" id="IPR051534">
    <property type="entry name" value="CBASS_pafABC_assoc_protein"/>
</dbReference>
<dbReference type="PROSITE" id="PS52050">
    <property type="entry name" value="WYL"/>
    <property type="match status" value="1"/>
</dbReference>
<protein>
    <submittedName>
        <fullName evidence="4">Transcriptional regulator</fullName>
    </submittedName>
</protein>
<dbReference type="InterPro" id="IPR036388">
    <property type="entry name" value="WH-like_DNA-bd_sf"/>
</dbReference>
<dbReference type="Pfam" id="PF25583">
    <property type="entry name" value="WCX"/>
    <property type="match status" value="1"/>
</dbReference>
<dbReference type="PROSITE" id="PS51000">
    <property type="entry name" value="HTH_DEOR_2"/>
    <property type="match status" value="1"/>
</dbReference>
<evidence type="ECO:0000313" key="4">
    <source>
        <dbReference type="EMBL" id="AKQ03596.1"/>
    </source>
</evidence>
<dbReference type="Pfam" id="PF13280">
    <property type="entry name" value="WYL"/>
    <property type="match status" value="1"/>
</dbReference>
<name>A0A0H4T753_UNCZI</name>
<dbReference type="Gene3D" id="1.10.10.10">
    <property type="entry name" value="Winged helix-like DNA-binding domain superfamily/Winged helix DNA-binding domain"/>
    <property type="match status" value="1"/>
</dbReference>
<feature type="domain" description="HTH deoR-type" evidence="3">
    <location>
        <begin position="12"/>
        <end position="67"/>
    </location>
</feature>
<dbReference type="InterPro" id="IPR036390">
    <property type="entry name" value="WH_DNA-bd_sf"/>
</dbReference>
<dbReference type="PIRSF" id="PIRSF016838">
    <property type="entry name" value="PafC"/>
    <property type="match status" value="1"/>
</dbReference>
<sequence>MKKVKIKPSGHRFERLLSLLNLLHHSSGLKINQISQKLGVSTRTAFRDIRLLVKSGLPIRFDQGYKLQSGNIFLPLKLSPADYLTLHWALNSSLIKENYHLATSANRVLSQIRPHLSVQLEEEVRSAKEAVKFDLKQTGLPAKEMLFFAPLQTAIAGSNSVRLEYDSIESGLSLRNVDPYGLVFRRHAWYLVGFDHKSGEYRIFRLSRIKKLALKSQKFVRDQNFSLEKLFQDSWEVFTGQPMTVKIKFTGKAAKVVASGKRHPSEKVLIQKDGTLYYTARVAGLEEVSHWILSFGSEAEVLEPSELRSKFAQITREMQEIYSGRYSLVAEKRETYRVKGFKK</sequence>
<dbReference type="Pfam" id="PF08279">
    <property type="entry name" value="HTH_11"/>
    <property type="match status" value="1"/>
</dbReference>
<dbReference type="EMBL" id="KT007017">
    <property type="protein sequence ID" value="AKQ03596.1"/>
    <property type="molecule type" value="Genomic_DNA"/>
</dbReference>
<dbReference type="GO" id="GO:0003700">
    <property type="term" value="F:DNA-binding transcription factor activity"/>
    <property type="evidence" value="ECO:0007669"/>
    <property type="project" value="InterPro"/>
</dbReference>
<keyword evidence="1" id="KW-0805">Transcription regulation</keyword>
<dbReference type="InterPro" id="IPR013196">
    <property type="entry name" value="HTH_11"/>
</dbReference>
<keyword evidence="2" id="KW-0804">Transcription</keyword>
<dbReference type="InterPro" id="IPR001034">
    <property type="entry name" value="DeoR_HTH"/>
</dbReference>
<reference evidence="4" key="1">
    <citation type="journal article" date="2015" name="ISME J.">
        <title>Aquifer environment selects for microbial species cohorts in sediment and groundwater.</title>
        <authorList>
            <person name="Hug L.A."/>
            <person name="Thomas B.C."/>
            <person name="Brown C.T."/>
            <person name="Frischkorn K.R."/>
            <person name="Williams K.H."/>
            <person name="Tringe S.G."/>
            <person name="Banfield J.F."/>
        </authorList>
    </citation>
    <scope>NUCLEOTIDE SEQUENCE</scope>
</reference>
<dbReference type="InterPro" id="IPR028349">
    <property type="entry name" value="PafC-like"/>
</dbReference>
<accession>A0A0H4T753</accession>
<organism evidence="4">
    <name type="scientific">uncultured candidate division Zixibacteria bacterium Rifle_16ft_4_minimus_38126</name>
    <dbReference type="NCBI Taxonomy" id="1665171"/>
    <lineage>
        <taxon>Bacteria</taxon>
        <taxon>Pseudomonadati</taxon>
    </lineage>
</organism>
<dbReference type="SUPFAM" id="SSF46785">
    <property type="entry name" value="Winged helix' DNA-binding domain"/>
    <property type="match status" value="1"/>
</dbReference>